<gene>
    <name evidence="6" type="ORF">DNTS_009439</name>
</gene>
<keyword evidence="3" id="KW-0862">Zinc</keyword>
<feature type="region of interest" description="Disordered" evidence="4">
    <location>
        <begin position="1219"/>
        <end position="1285"/>
    </location>
</feature>
<dbReference type="GO" id="GO:0008270">
    <property type="term" value="F:zinc ion binding"/>
    <property type="evidence" value="ECO:0007669"/>
    <property type="project" value="UniProtKB-KW"/>
</dbReference>
<dbReference type="InterPro" id="IPR012677">
    <property type="entry name" value="Nucleotide-bd_a/b_plait_sf"/>
</dbReference>
<dbReference type="SUPFAM" id="SSF54928">
    <property type="entry name" value="RNA-binding domain, RBD"/>
    <property type="match status" value="2"/>
</dbReference>
<evidence type="ECO:0000313" key="6">
    <source>
        <dbReference type="EMBL" id="TRY82113.1"/>
    </source>
</evidence>
<feature type="compositionally biased region" description="Basic and acidic residues" evidence="4">
    <location>
        <begin position="348"/>
        <end position="373"/>
    </location>
</feature>
<feature type="compositionally biased region" description="Polar residues" evidence="4">
    <location>
        <begin position="863"/>
        <end position="911"/>
    </location>
</feature>
<feature type="compositionally biased region" description="Basic and acidic residues" evidence="4">
    <location>
        <begin position="86"/>
        <end position="99"/>
    </location>
</feature>
<feature type="compositionally biased region" description="Low complexity" evidence="4">
    <location>
        <begin position="912"/>
        <end position="921"/>
    </location>
</feature>
<dbReference type="InterPro" id="IPR055494">
    <property type="entry name" value="DUF7066"/>
</dbReference>
<keyword evidence="3" id="KW-0479">Metal-binding</keyword>
<dbReference type="STRING" id="623744.A0A553PWP7"/>
<evidence type="ECO:0000256" key="2">
    <source>
        <dbReference type="ARBA" id="ARBA00023242"/>
    </source>
</evidence>
<dbReference type="GO" id="GO:0000398">
    <property type="term" value="P:mRNA splicing, via spliceosome"/>
    <property type="evidence" value="ECO:0007669"/>
    <property type="project" value="TreeGrafter"/>
</dbReference>
<dbReference type="Proteomes" id="UP000316079">
    <property type="component" value="Unassembled WGS sequence"/>
</dbReference>
<feature type="region of interest" description="Disordered" evidence="4">
    <location>
        <begin position="850"/>
        <end position="926"/>
    </location>
</feature>
<accession>A0A553PWP7</accession>
<dbReference type="GO" id="GO:0003723">
    <property type="term" value="F:RNA binding"/>
    <property type="evidence" value="ECO:0007669"/>
    <property type="project" value="InterPro"/>
</dbReference>
<evidence type="ECO:0000256" key="4">
    <source>
        <dbReference type="SAM" id="MobiDB-lite"/>
    </source>
</evidence>
<feature type="region of interest" description="Disordered" evidence="4">
    <location>
        <begin position="408"/>
        <end position="452"/>
    </location>
</feature>
<evidence type="ECO:0000313" key="7">
    <source>
        <dbReference type="Proteomes" id="UP000316079"/>
    </source>
</evidence>
<dbReference type="Pfam" id="PF23217">
    <property type="entry name" value="DUF7066"/>
    <property type="match status" value="1"/>
</dbReference>
<feature type="region of interest" description="Disordered" evidence="4">
    <location>
        <begin position="1063"/>
        <end position="1090"/>
    </location>
</feature>
<feature type="compositionally biased region" description="Basic and acidic residues" evidence="4">
    <location>
        <begin position="1032"/>
        <end position="1046"/>
    </location>
</feature>
<dbReference type="SMART" id="SM00360">
    <property type="entry name" value="RRM"/>
    <property type="match status" value="2"/>
</dbReference>
<feature type="region of interest" description="Disordered" evidence="4">
    <location>
        <begin position="824"/>
        <end position="843"/>
    </location>
</feature>
<dbReference type="PROSITE" id="PS50157">
    <property type="entry name" value="ZINC_FINGER_C2H2_2"/>
    <property type="match status" value="1"/>
</dbReference>
<reference evidence="6 7" key="1">
    <citation type="journal article" date="2019" name="Sci. Data">
        <title>Hybrid genome assembly and annotation of Danionella translucida.</title>
        <authorList>
            <person name="Kadobianskyi M."/>
            <person name="Schulze L."/>
            <person name="Schuelke M."/>
            <person name="Judkewitz B."/>
        </authorList>
    </citation>
    <scope>NUCLEOTIDE SEQUENCE [LARGE SCALE GENOMIC DNA]</scope>
    <source>
        <strain evidence="6 7">Bolton</strain>
    </source>
</reference>
<sequence>MCFLLFTKCEVVLDTNLGDKETMWDGSRPGQRPGLPFCGQPRGGFFEGRNGPMPDFRGRDEMFMDRSLMNMRRFDCPPNIRGPDMGLRDMEPPRDFLRPGNDIDMHFRRRFEMEQRGPQVQGLSRPLMDINCRDMQGGHMRGPGDSFMDMRERDRFLMGMPGIPPLEMRRRLGMDVMSGNGDFGMIRDRDRTWMGGNEAFNMDAPPRELDRILITISRNQRKPFESDIDLRNRRDPRDEPPHLFRDNEPHPTDLGGRAEMPLGRDGPEPPFRAEGMTLRDREFPEKGDSPMGSRGRESERFSDVWHAMRDRDSFTPMTERAPPTYPKEMVEKWNPNHGNDVDLGEQSQLKDRDRPLINEGKDGTCFNRSDREHQSWEKNLLSDFKSKEPIQKPLVSLMDLPLNFQRSETDQSRAAAREDKPDKSPPSGNRSYFPEKDHSKQGNNFTNDRDTTSKDYTEVSIDQVDNIQSLVSAQKETKSNQGEQKDQDYRDIDYRTGAVHRFDYNHGDLQGTETDVKETTIIPDGRLQDSGSKDQDYRNAGVQEPISRTIAMSGIPKTATLQQILDAFAACDEKPIQGMKIKNVIPGYSFDTAYVEFLNLEDAIHFMESNQVAHPRSPFYNGTGSVKVGDKTALLSYIQSDNYLTEQPHNPSENTTSGSLSNPVLPASATEEMGTGPALESASQVWPRNSNLTPEAWVQQVDQQLKVEDPENQQTEDWANRRASRHYFEFADPVFKESKTMIIKNILPTTTVETILKALDPFAYLDERNVRLVKGKSAGSKCFCFVDMDSHEQVKRLVDLLTTPRPIMIDGIRVYAEVGKPLKNRNYKRDNDESSTSLLGLPPDTIMFPQPKQFYPQPAVTPSGVTSNMQGDSRGTDVTSSDTRLSSGLTQIPETSPLQHPNQTSKQTQVLSGDSGAADSSEGFGYGSDDPDLSAFLYDATSGFYYDPQTTLYYDPNSRYFYNSQTLQYLYWDSATKAYVPVQQMDAAVPQMAAAVSISAPTVAEGEAMPITEEEAKAVSEAAPEVQEDEEPANRAEKKEKDEKPRSIAAFKIMKDMERWAKIQNSKKEPVRAPSPILRSGDDHRPSKAADAGFAVFERKVTGADEVFKKPLAPQKQKEEKSSKRPIGSLGMLAADYGAGSDEEEDEKHERQEAAQPVQGPPKTEAKEDKLTDWKKMACLLCRRQFPTKEALIRHQQLSDLHKQNMDIHLKIRKSKKELEALENQEKEMKMKGSSVSPESKRRKTHEPATQNTWAGSSREGFKGGERPGLGSQPAERKKKEPVVWSHATYKQAVRKAMFARFNELD</sequence>
<dbReference type="CDD" id="cd16162">
    <property type="entry name" value="OCRE_RBM5_like"/>
    <property type="match status" value="1"/>
</dbReference>
<dbReference type="Pfam" id="PF17780">
    <property type="entry name" value="OCRE"/>
    <property type="match status" value="1"/>
</dbReference>
<feature type="region of interest" description="Disordered" evidence="4">
    <location>
        <begin position="644"/>
        <end position="684"/>
    </location>
</feature>
<dbReference type="PANTHER" id="PTHR13948:SF37">
    <property type="entry name" value="RNA-BINDING PROTEIN 6 ISOFORM X1"/>
    <property type="match status" value="1"/>
</dbReference>
<comment type="caution">
    <text evidence="6">The sequence shown here is derived from an EMBL/GenBank/DDBJ whole genome shotgun (WGS) entry which is preliminary data.</text>
</comment>
<comment type="subcellular location">
    <subcellularLocation>
        <location evidence="1">Nucleus</location>
    </subcellularLocation>
</comment>
<feature type="region of interest" description="Disordered" evidence="4">
    <location>
        <begin position="1015"/>
        <end position="1048"/>
    </location>
</feature>
<dbReference type="GO" id="GO:0005634">
    <property type="term" value="C:nucleus"/>
    <property type="evidence" value="ECO:0007669"/>
    <property type="project" value="UniProtKB-SubCell"/>
</dbReference>
<dbReference type="Gene3D" id="3.30.70.330">
    <property type="match status" value="1"/>
</dbReference>
<feature type="domain" description="C2H2-type" evidence="5">
    <location>
        <begin position="1177"/>
        <end position="1207"/>
    </location>
</feature>
<dbReference type="InterPro" id="IPR013087">
    <property type="entry name" value="Znf_C2H2_type"/>
</dbReference>
<dbReference type="InterPro" id="IPR000504">
    <property type="entry name" value="RRM_dom"/>
</dbReference>
<keyword evidence="2" id="KW-0539">Nucleus</keyword>
<dbReference type="InterPro" id="IPR041591">
    <property type="entry name" value="OCRE"/>
</dbReference>
<feature type="region of interest" description="Disordered" evidence="4">
    <location>
        <begin position="224"/>
        <end position="275"/>
    </location>
</feature>
<feature type="compositionally biased region" description="Basic and acidic residues" evidence="4">
    <location>
        <begin position="408"/>
        <end position="423"/>
    </location>
</feature>
<dbReference type="EMBL" id="SRMA01026574">
    <property type="protein sequence ID" value="TRY82113.1"/>
    <property type="molecule type" value="Genomic_DNA"/>
</dbReference>
<feature type="region of interest" description="Disordered" evidence="4">
    <location>
        <begin position="331"/>
        <end position="373"/>
    </location>
</feature>
<dbReference type="InterPro" id="IPR035979">
    <property type="entry name" value="RBD_domain_sf"/>
</dbReference>
<feature type="compositionally biased region" description="Polar residues" evidence="4">
    <location>
        <begin position="644"/>
        <end position="662"/>
    </location>
</feature>
<keyword evidence="7" id="KW-1185">Reference proteome</keyword>
<protein>
    <recommendedName>
        <fullName evidence="5">C2H2-type domain-containing protein</fullName>
    </recommendedName>
</protein>
<dbReference type="OrthoDB" id="29221at2759"/>
<name>A0A553PWP7_9TELE</name>
<feature type="region of interest" description="Disordered" evidence="4">
    <location>
        <begin position="1108"/>
        <end position="1171"/>
    </location>
</feature>
<feature type="compositionally biased region" description="Basic and acidic residues" evidence="4">
    <location>
        <begin position="224"/>
        <end position="251"/>
    </location>
</feature>
<feature type="region of interest" description="Disordered" evidence="4">
    <location>
        <begin position="80"/>
        <end position="99"/>
    </location>
</feature>
<proteinExistence type="predicted"/>
<organism evidence="6 7">
    <name type="scientific">Danionella cerebrum</name>
    <dbReference type="NCBI Taxonomy" id="2873325"/>
    <lineage>
        <taxon>Eukaryota</taxon>
        <taxon>Metazoa</taxon>
        <taxon>Chordata</taxon>
        <taxon>Craniata</taxon>
        <taxon>Vertebrata</taxon>
        <taxon>Euteleostomi</taxon>
        <taxon>Actinopterygii</taxon>
        <taxon>Neopterygii</taxon>
        <taxon>Teleostei</taxon>
        <taxon>Ostariophysi</taxon>
        <taxon>Cypriniformes</taxon>
        <taxon>Danionidae</taxon>
        <taxon>Danioninae</taxon>
        <taxon>Danionella</taxon>
    </lineage>
</organism>
<feature type="region of interest" description="Disordered" evidence="4">
    <location>
        <begin position="281"/>
        <end position="300"/>
    </location>
</feature>
<dbReference type="PANTHER" id="PTHR13948">
    <property type="entry name" value="RNA-BINDING PROTEIN"/>
    <property type="match status" value="1"/>
</dbReference>
<evidence type="ECO:0000256" key="1">
    <source>
        <dbReference type="ARBA" id="ARBA00004123"/>
    </source>
</evidence>
<evidence type="ECO:0000259" key="5">
    <source>
        <dbReference type="PROSITE" id="PS50157"/>
    </source>
</evidence>
<keyword evidence="3" id="KW-0863">Zinc-finger</keyword>
<evidence type="ECO:0000256" key="3">
    <source>
        <dbReference type="PROSITE-ProRule" id="PRU00042"/>
    </source>
</evidence>
<feature type="compositionally biased region" description="Basic and acidic residues" evidence="4">
    <location>
        <begin position="1219"/>
        <end position="1231"/>
    </location>
</feature>